<proteinExistence type="predicted"/>
<evidence type="ECO:0000313" key="2">
    <source>
        <dbReference type="Proteomes" id="UP000189681"/>
    </source>
</evidence>
<name>A0A1V4AQQ2_9BACT</name>
<protein>
    <submittedName>
        <fullName evidence="1">Uncharacterized protein</fullName>
    </submittedName>
</protein>
<sequence>MKHTDAPIVKRRVLEDFLPSPDQLIVKEENVKLTIFLKKEIGGFFNKKTMDQPSHQKMTQQTADWYKPHYQHHI</sequence>
<accession>A0A1V4AQQ2</accession>
<comment type="caution">
    <text evidence="1">The sequence shown here is derived from an EMBL/GenBank/DDBJ whole genome shotgun (WGS) entry which is preliminary data.</text>
</comment>
<evidence type="ECO:0000313" key="1">
    <source>
        <dbReference type="EMBL" id="OOP55453.1"/>
    </source>
</evidence>
<dbReference type="Proteomes" id="UP000189681">
    <property type="component" value="Unassembled WGS sequence"/>
</dbReference>
<gene>
    <name evidence="1" type="ORF">AYP45_14765</name>
</gene>
<reference evidence="1 2" key="1">
    <citation type="journal article" date="2017" name="Water Res.">
        <title>Discovery and metagenomic analysis of an anammox bacterial enrichment related to Candidatus "Brocadia caroliniensis" in a full-scale glycerol-fed nitritation-denitritation separate centrate treatment process.</title>
        <authorList>
            <person name="Park H."/>
            <person name="Brotto A.C."/>
            <person name="van Loosdrecht M.C."/>
            <person name="Chandran K."/>
        </authorList>
    </citation>
    <scope>NUCLEOTIDE SEQUENCE [LARGE SCALE GENOMIC DNA]</scope>
    <source>
        <strain evidence="1">26THWARD</strain>
    </source>
</reference>
<dbReference type="EMBL" id="AYTS01000145">
    <property type="protein sequence ID" value="OOP55453.1"/>
    <property type="molecule type" value="Genomic_DNA"/>
</dbReference>
<organism evidence="1 2">
    <name type="scientific">Candidatus Brocadia carolinensis</name>
    <dbReference type="NCBI Taxonomy" id="1004156"/>
    <lineage>
        <taxon>Bacteria</taxon>
        <taxon>Pseudomonadati</taxon>
        <taxon>Planctomycetota</taxon>
        <taxon>Candidatus Brocadiia</taxon>
        <taxon>Candidatus Brocadiales</taxon>
        <taxon>Candidatus Brocadiaceae</taxon>
        <taxon>Candidatus Brocadia</taxon>
    </lineage>
</organism>
<dbReference type="AlphaFoldDB" id="A0A1V4AQQ2"/>